<dbReference type="EMBL" id="BOSL01000010">
    <property type="protein sequence ID" value="GIP54156.1"/>
    <property type="molecule type" value="Genomic_DNA"/>
</dbReference>
<gene>
    <name evidence="4" type="ORF">J42TS3_31910</name>
</gene>
<feature type="transmembrane region" description="Helical" evidence="1">
    <location>
        <begin position="6"/>
        <end position="26"/>
    </location>
</feature>
<feature type="domain" description="DUF5808" evidence="3">
    <location>
        <begin position="323"/>
        <end position="348"/>
    </location>
</feature>
<dbReference type="InterPro" id="IPR043831">
    <property type="entry name" value="DUF5808"/>
</dbReference>
<evidence type="ECO:0000259" key="3">
    <source>
        <dbReference type="Pfam" id="PF19124"/>
    </source>
</evidence>
<protein>
    <submittedName>
        <fullName evidence="4">Membrane protein</fullName>
    </submittedName>
</protein>
<feature type="transmembrane region" description="Helical" evidence="1">
    <location>
        <begin position="53"/>
        <end position="74"/>
    </location>
</feature>
<comment type="caution">
    <text evidence="4">The sequence shown here is derived from an EMBL/GenBank/DDBJ whole genome shotgun (WGS) entry which is preliminary data.</text>
</comment>
<feature type="transmembrane region" description="Helical" evidence="1">
    <location>
        <begin position="194"/>
        <end position="211"/>
    </location>
</feature>
<feature type="transmembrane region" description="Helical" evidence="1">
    <location>
        <begin position="141"/>
        <end position="161"/>
    </location>
</feature>
<dbReference type="InterPro" id="IPR012867">
    <property type="entry name" value="DUF1648"/>
</dbReference>
<keyword evidence="1" id="KW-0812">Transmembrane</keyword>
<feature type="domain" description="DUF1648" evidence="2">
    <location>
        <begin position="149"/>
        <end position="195"/>
    </location>
</feature>
<name>A0ABQ4MDS8_9BACL</name>
<dbReference type="PANTHER" id="PTHR37810:SF9">
    <property type="entry name" value="MEMBRANE PROTEIN"/>
    <property type="match status" value="1"/>
</dbReference>
<feature type="transmembrane region" description="Helical" evidence="1">
    <location>
        <begin position="236"/>
        <end position="254"/>
    </location>
</feature>
<evidence type="ECO:0000259" key="2">
    <source>
        <dbReference type="Pfam" id="PF07853"/>
    </source>
</evidence>
<reference evidence="4 5" key="1">
    <citation type="submission" date="2021-03" db="EMBL/GenBank/DDBJ databases">
        <title>Antimicrobial resistance genes in bacteria isolated from Japanese honey, and their potential for conferring macrolide and lincosamide resistance in the American foulbrood pathogen Paenibacillus larvae.</title>
        <authorList>
            <person name="Okamoto M."/>
            <person name="Kumagai M."/>
            <person name="Kanamori H."/>
            <person name="Takamatsu D."/>
        </authorList>
    </citation>
    <scope>NUCLEOTIDE SEQUENCE [LARGE SCALE GENOMIC DNA]</scope>
    <source>
        <strain evidence="4 5">J42TS3</strain>
    </source>
</reference>
<dbReference type="PANTHER" id="PTHR37810">
    <property type="entry name" value="IMMUNITY PROTEIN SDPI"/>
    <property type="match status" value="1"/>
</dbReference>
<feature type="transmembrane region" description="Helical" evidence="1">
    <location>
        <begin position="266"/>
        <end position="289"/>
    </location>
</feature>
<keyword evidence="1" id="KW-1133">Transmembrane helix</keyword>
<proteinExistence type="predicted"/>
<feature type="transmembrane region" description="Helical" evidence="1">
    <location>
        <begin position="86"/>
        <end position="104"/>
    </location>
</feature>
<dbReference type="RefSeq" id="WP_213655526.1">
    <property type="nucleotide sequence ID" value="NZ_BOSL01000010.1"/>
</dbReference>
<evidence type="ECO:0000313" key="4">
    <source>
        <dbReference type="EMBL" id="GIP54156.1"/>
    </source>
</evidence>
<dbReference type="Pfam" id="PF07853">
    <property type="entry name" value="DUF1648"/>
    <property type="match status" value="1"/>
</dbReference>
<evidence type="ECO:0000313" key="5">
    <source>
        <dbReference type="Proteomes" id="UP000679992"/>
    </source>
</evidence>
<dbReference type="Pfam" id="PF19124">
    <property type="entry name" value="DUF5808"/>
    <property type="match status" value="1"/>
</dbReference>
<keyword evidence="1" id="KW-0472">Membrane</keyword>
<accession>A0ABQ4MDS8</accession>
<keyword evidence="5" id="KW-1185">Reference proteome</keyword>
<evidence type="ECO:0000256" key="1">
    <source>
        <dbReference type="SAM" id="Phobius"/>
    </source>
</evidence>
<organism evidence="4 5">
    <name type="scientific">Paenibacillus vini</name>
    <dbReference type="NCBI Taxonomy" id="1476024"/>
    <lineage>
        <taxon>Bacteria</taxon>
        <taxon>Bacillati</taxon>
        <taxon>Bacillota</taxon>
        <taxon>Bacilli</taxon>
        <taxon>Bacillales</taxon>
        <taxon>Paenibacillaceae</taxon>
        <taxon>Paenibacillus</taxon>
    </lineage>
</organism>
<dbReference type="Proteomes" id="UP000679992">
    <property type="component" value="Unassembled WGS sequence"/>
</dbReference>
<sequence length="366" mass="40678">MQMLSALLLILMFLPVMISMAFMPYLTRETVSFGVSVSEDNYRSEPLRRLRKTYASISLTINAILFILCIYSSVQSKDGLEQNTALGIYISIMVAASIALNLIFHFKMKKLRSSLPSAPAAKSVLAVDTGFRRNKLILSNYWFLIHAAVIAASTLIVLVNYDKIPSTIAMKFDFQGEVINSAAKSYWTVLSPNLMQIVMTLIFLFINWSILRSKQQIYAGDPERSIRQNTLFRRRWSMFTIVSGLAMVLLLSFIQLNMLHPMDTGVILSVSIAIPAFVVLFAVTLSFNTGQGGSRISRRPAGSKVQPVDDDSHWKLGSIYFNPQDPSIFVEKRAGIGWTMNFAHPAGWIVLAGVAIAIVASLVFSG</sequence>
<feature type="transmembrane region" description="Helical" evidence="1">
    <location>
        <begin position="342"/>
        <end position="364"/>
    </location>
</feature>